<evidence type="ECO:0000256" key="5">
    <source>
        <dbReference type="ARBA" id="ARBA00022735"/>
    </source>
</evidence>
<evidence type="ECO:0000313" key="11">
    <source>
        <dbReference type="Proteomes" id="UP000283576"/>
    </source>
</evidence>
<protein>
    <submittedName>
        <fullName evidence="10">Beta-class phenol-soluble modulin</fullName>
    </submittedName>
    <submittedName>
        <fullName evidence="8">Hemolytic protein</fullName>
    </submittedName>
</protein>
<dbReference type="InterPro" id="IPR008846">
    <property type="entry name" value="PSMbeta"/>
</dbReference>
<keyword evidence="6" id="KW-0204">Cytolysis</keyword>
<dbReference type="EMBL" id="QXRZ01000001">
    <property type="protein sequence ID" value="RIL44511.1"/>
    <property type="molecule type" value="Genomic_DNA"/>
</dbReference>
<organism evidence="10 11">
    <name type="scientific">Staphylococcus gallinarum</name>
    <dbReference type="NCBI Taxonomy" id="1293"/>
    <lineage>
        <taxon>Bacteria</taxon>
        <taxon>Bacillati</taxon>
        <taxon>Bacillota</taxon>
        <taxon>Bacilli</taxon>
        <taxon>Bacillales</taxon>
        <taxon>Staphylococcaceae</taxon>
        <taxon>Staphylococcus</taxon>
    </lineage>
</organism>
<dbReference type="RefSeq" id="WP_042738940.1">
    <property type="nucleotide sequence ID" value="NZ_BKAX01000003.1"/>
</dbReference>
<name>A0A0D0SNZ2_STAGA</name>
<keyword evidence="3" id="KW-0964">Secreted</keyword>
<dbReference type="Proteomes" id="UP000321057">
    <property type="component" value="Unassembled WGS sequence"/>
</dbReference>
<evidence type="ECO:0000313" key="12">
    <source>
        <dbReference type="Proteomes" id="UP000321057"/>
    </source>
</evidence>
<keyword evidence="12" id="KW-1185">Reference proteome</keyword>
<dbReference type="GO" id="GO:0090729">
    <property type="term" value="F:toxin activity"/>
    <property type="evidence" value="ECO:0007669"/>
    <property type="project" value="UniProtKB-KW"/>
</dbReference>
<keyword evidence="5" id="KW-0354">Hemolysis</keyword>
<dbReference type="EMBL" id="QXRZ01000001">
    <property type="protein sequence ID" value="RIL44512.1"/>
    <property type="molecule type" value="Genomic_DNA"/>
</dbReference>
<evidence type="ECO:0000313" key="10">
    <source>
        <dbReference type="EMBL" id="RIL44512.1"/>
    </source>
</evidence>
<keyword evidence="7" id="KW-0843">Virulence</keyword>
<comment type="subcellular location">
    <subcellularLocation>
        <location evidence="1">Secreted</location>
    </subcellularLocation>
</comment>
<dbReference type="Proteomes" id="UP000283576">
    <property type="component" value="Unassembled WGS sequence"/>
</dbReference>
<sequence>MTKLAEAIAKTVEAAKSGNDAELGSSIVDIVSSGVGLLGKLFGF</sequence>
<evidence type="ECO:0000256" key="3">
    <source>
        <dbReference type="ARBA" id="ARBA00022525"/>
    </source>
</evidence>
<evidence type="ECO:0000313" key="9">
    <source>
        <dbReference type="EMBL" id="RIL44511.1"/>
    </source>
</evidence>
<evidence type="ECO:0000256" key="7">
    <source>
        <dbReference type="ARBA" id="ARBA00023026"/>
    </source>
</evidence>
<evidence type="ECO:0000256" key="6">
    <source>
        <dbReference type="ARBA" id="ARBA00022852"/>
    </source>
</evidence>
<dbReference type="Pfam" id="PF05480">
    <property type="entry name" value="PSMbeta"/>
    <property type="match status" value="1"/>
</dbReference>
<dbReference type="GO" id="GO:0031640">
    <property type="term" value="P:killing of cells of another organism"/>
    <property type="evidence" value="ECO:0007669"/>
    <property type="project" value="UniProtKB-KW"/>
</dbReference>
<dbReference type="AlphaFoldDB" id="A0A0D0SNZ2"/>
<comment type="caution">
    <text evidence="10">The sequence shown here is derived from an EMBL/GenBank/DDBJ whole genome shotgun (WGS) entry which is preliminary data.</text>
</comment>
<accession>A0A0D0SNZ2</accession>
<reference evidence="10 11" key="1">
    <citation type="journal article" date="2016" name="Front. Microbiol.">
        <title>Comprehensive Phylogenetic Analysis of Bovine Non-aureus Staphylococci Species Based on Whole-Genome Sequencing.</title>
        <authorList>
            <person name="Naushad S."/>
            <person name="Barkema H.W."/>
            <person name="Luby C."/>
            <person name="Condas L.A."/>
            <person name="Nobrega D.B."/>
            <person name="Carson D.A."/>
            <person name="De Buck J."/>
        </authorList>
    </citation>
    <scope>NUCLEOTIDE SEQUENCE [LARGE SCALE GENOMIC DNA]</scope>
    <source>
        <strain evidence="10 11">SNUC 1388</strain>
    </source>
</reference>
<evidence type="ECO:0000256" key="2">
    <source>
        <dbReference type="ARBA" id="ARBA00006367"/>
    </source>
</evidence>
<evidence type="ECO:0000256" key="4">
    <source>
        <dbReference type="ARBA" id="ARBA00022656"/>
    </source>
</evidence>
<gene>
    <name evidence="9" type="ORF">BUZ01_00640</name>
    <name evidence="10" type="ORF">BUZ01_00645</name>
    <name evidence="8" type="ORF">SGA02_06900</name>
</gene>
<dbReference type="EMBL" id="BKAX01000003">
    <property type="protein sequence ID" value="GEQ04862.1"/>
    <property type="molecule type" value="Genomic_DNA"/>
</dbReference>
<keyword evidence="4" id="KW-0800">Toxin</keyword>
<dbReference type="GeneID" id="93845478"/>
<evidence type="ECO:0000256" key="1">
    <source>
        <dbReference type="ARBA" id="ARBA00004613"/>
    </source>
</evidence>
<evidence type="ECO:0000313" key="8">
    <source>
        <dbReference type="EMBL" id="GEQ04862.1"/>
    </source>
</evidence>
<dbReference type="GO" id="GO:0005576">
    <property type="term" value="C:extracellular region"/>
    <property type="evidence" value="ECO:0007669"/>
    <property type="project" value="UniProtKB-SubCell"/>
</dbReference>
<comment type="similarity">
    <text evidence="2">Belongs to the staphylococcal hemolytic protein family.</text>
</comment>
<reference evidence="8 12" key="2">
    <citation type="submission" date="2019-07" db="EMBL/GenBank/DDBJ databases">
        <title>Whole genome shotgun sequence of Staphylococcus gallinarum NBRC 109767.</title>
        <authorList>
            <person name="Hosoyama A."/>
            <person name="Uohara A."/>
            <person name="Ohji S."/>
            <person name="Ichikawa N."/>
        </authorList>
    </citation>
    <scope>NUCLEOTIDE SEQUENCE [LARGE SCALE GENOMIC DNA]</scope>
    <source>
        <strain evidence="8 12">NBRC 109767</strain>
    </source>
</reference>
<proteinExistence type="inferred from homology"/>